<dbReference type="Proteomes" id="UP001159428">
    <property type="component" value="Unassembled WGS sequence"/>
</dbReference>
<keyword evidence="2" id="KW-1185">Reference proteome</keyword>
<feature type="non-terminal residue" evidence="1">
    <location>
        <position position="1"/>
    </location>
</feature>
<name>A0AAU9WY36_9CNID</name>
<evidence type="ECO:0000313" key="1">
    <source>
        <dbReference type="EMBL" id="CAH3128783.1"/>
    </source>
</evidence>
<dbReference type="AlphaFoldDB" id="A0AAU9WY36"/>
<sequence length="111" mass="12922">LSQASVISYASQFSRAARRSSDTSSDDGKPVRDFFKNIMQKLCPERPRYFNRPLADKHDCNDETFIVITSRFGTPHVHRLNKAKSVYIFGQNHPVRKFSLYITTNQYPFLF</sequence>
<gene>
    <name evidence="1" type="ORF">PMEA_00013103</name>
</gene>
<proteinExistence type="predicted"/>
<evidence type="ECO:0000313" key="2">
    <source>
        <dbReference type="Proteomes" id="UP001159428"/>
    </source>
</evidence>
<dbReference type="EMBL" id="CALNXJ010000023">
    <property type="protein sequence ID" value="CAH3128783.1"/>
    <property type="molecule type" value="Genomic_DNA"/>
</dbReference>
<comment type="caution">
    <text evidence="1">The sequence shown here is derived from an EMBL/GenBank/DDBJ whole genome shotgun (WGS) entry which is preliminary data.</text>
</comment>
<reference evidence="1 2" key="1">
    <citation type="submission" date="2022-05" db="EMBL/GenBank/DDBJ databases">
        <authorList>
            <consortium name="Genoscope - CEA"/>
            <person name="William W."/>
        </authorList>
    </citation>
    <scope>NUCLEOTIDE SEQUENCE [LARGE SCALE GENOMIC DNA]</scope>
</reference>
<protein>
    <submittedName>
        <fullName evidence="1">Uncharacterized protein</fullName>
    </submittedName>
</protein>
<organism evidence="1 2">
    <name type="scientific">Pocillopora meandrina</name>
    <dbReference type="NCBI Taxonomy" id="46732"/>
    <lineage>
        <taxon>Eukaryota</taxon>
        <taxon>Metazoa</taxon>
        <taxon>Cnidaria</taxon>
        <taxon>Anthozoa</taxon>
        <taxon>Hexacorallia</taxon>
        <taxon>Scleractinia</taxon>
        <taxon>Astrocoeniina</taxon>
        <taxon>Pocilloporidae</taxon>
        <taxon>Pocillopora</taxon>
    </lineage>
</organism>
<accession>A0AAU9WY36</accession>